<evidence type="ECO:0000313" key="2">
    <source>
        <dbReference type="EMBL" id="KAK3263864.1"/>
    </source>
</evidence>
<evidence type="ECO:0000313" key="3">
    <source>
        <dbReference type="Proteomes" id="UP001190700"/>
    </source>
</evidence>
<keyword evidence="3" id="KW-1185">Reference proteome</keyword>
<comment type="caution">
    <text evidence="2">The sequence shown here is derived from an EMBL/GenBank/DDBJ whole genome shotgun (WGS) entry which is preliminary data.</text>
</comment>
<sequence length="203" mass="23944">MVEGQREVEVERMLRTRTRKLGGRGDHVVPKWLTKWKRLPNSHNQWRLEPLRIFEEEEEKREQGLRSTRHQKTNEKQASQGSQLAAIRPPTPTTKTQIQRQFKGFELVTVDILPNPPCTEYSKAKTMGESDIKTADRRVQRTREIIDFYDPAYYFIENPTLDATRGLHTRLVMRGLPEPHLTMYCRYGAPYMKPMHIWTKTPI</sequence>
<proteinExistence type="predicted"/>
<reference evidence="2 3" key="1">
    <citation type="journal article" date="2015" name="Genome Biol. Evol.">
        <title>Comparative Genomics of a Bacterivorous Green Alga Reveals Evolutionary Causalities and Consequences of Phago-Mixotrophic Mode of Nutrition.</title>
        <authorList>
            <person name="Burns J.A."/>
            <person name="Paasch A."/>
            <person name="Narechania A."/>
            <person name="Kim E."/>
        </authorList>
    </citation>
    <scope>NUCLEOTIDE SEQUENCE [LARGE SCALE GENOMIC DNA]</scope>
    <source>
        <strain evidence="2 3">PLY_AMNH</strain>
    </source>
</reference>
<dbReference type="InterPro" id="IPR016197">
    <property type="entry name" value="Chromo-like_dom_sf"/>
</dbReference>
<dbReference type="SUPFAM" id="SSF54160">
    <property type="entry name" value="Chromo domain-like"/>
    <property type="match status" value="1"/>
</dbReference>
<dbReference type="AlphaFoldDB" id="A0AAE0FQ04"/>
<name>A0AAE0FQ04_9CHLO</name>
<accession>A0AAE0FQ04</accession>
<dbReference type="EMBL" id="LGRX02014984">
    <property type="protein sequence ID" value="KAK3263864.1"/>
    <property type="molecule type" value="Genomic_DNA"/>
</dbReference>
<gene>
    <name evidence="2" type="ORF">CYMTET_27359</name>
</gene>
<feature type="region of interest" description="Disordered" evidence="1">
    <location>
        <begin position="62"/>
        <end position="93"/>
    </location>
</feature>
<protein>
    <submittedName>
        <fullName evidence="2">Uncharacterized protein</fullName>
    </submittedName>
</protein>
<organism evidence="2 3">
    <name type="scientific">Cymbomonas tetramitiformis</name>
    <dbReference type="NCBI Taxonomy" id="36881"/>
    <lineage>
        <taxon>Eukaryota</taxon>
        <taxon>Viridiplantae</taxon>
        <taxon>Chlorophyta</taxon>
        <taxon>Pyramimonadophyceae</taxon>
        <taxon>Pyramimonadales</taxon>
        <taxon>Pyramimonadaceae</taxon>
        <taxon>Cymbomonas</taxon>
    </lineage>
</organism>
<evidence type="ECO:0000256" key="1">
    <source>
        <dbReference type="SAM" id="MobiDB-lite"/>
    </source>
</evidence>
<dbReference type="Proteomes" id="UP001190700">
    <property type="component" value="Unassembled WGS sequence"/>
</dbReference>